<protein>
    <recommendedName>
        <fullName evidence="7">Palmitoyl-protein thioesterase ABHD10, mitochondrial</fullName>
        <ecNumber evidence="6">3.1.1.93</ecNumber>
        <ecNumber evidence="2">3.1.2.22</ecNumber>
    </recommendedName>
    <alternativeName>
        <fullName evidence="9">Acyl-protein thioesterase ABHD10</fullName>
    </alternativeName>
    <alternativeName>
        <fullName evidence="10">Alpha/beta hydrolase domain-containing protein 10</fullName>
    </alternativeName>
    <alternativeName>
        <fullName evidence="8">Mycophenolic acid acyl-glucuronide esterase, mitochondrial</fullName>
    </alternativeName>
</protein>
<name>A0A170PST7_9ZZZZ</name>
<organism evidence="15">
    <name type="scientific">hydrothermal vent metagenome</name>
    <dbReference type="NCBI Taxonomy" id="652676"/>
    <lineage>
        <taxon>unclassified sequences</taxon>
        <taxon>metagenomes</taxon>
        <taxon>ecological metagenomes</taxon>
    </lineage>
</organism>
<evidence type="ECO:0000256" key="3">
    <source>
        <dbReference type="ARBA" id="ARBA00022801"/>
    </source>
</evidence>
<comment type="subcellular location">
    <subcellularLocation>
        <location evidence="1">Mitochondrion</location>
    </subcellularLocation>
</comment>
<dbReference type="GO" id="GO:0102390">
    <property type="term" value="F:mycophenolic acid acyl-glucuronide esterase activity"/>
    <property type="evidence" value="ECO:0007669"/>
    <property type="project" value="UniProtKB-EC"/>
</dbReference>
<dbReference type="Pfam" id="PF12697">
    <property type="entry name" value="Abhydrolase_6"/>
    <property type="match status" value="1"/>
</dbReference>
<dbReference type="Gene3D" id="3.40.50.1820">
    <property type="entry name" value="alpha/beta hydrolase"/>
    <property type="match status" value="1"/>
</dbReference>
<keyword evidence="4" id="KW-0809">Transit peptide</keyword>
<keyword evidence="3 15" id="KW-0378">Hydrolase</keyword>
<dbReference type="GO" id="GO:0005739">
    <property type="term" value="C:mitochondrion"/>
    <property type="evidence" value="ECO:0007669"/>
    <property type="project" value="UniProtKB-SubCell"/>
</dbReference>
<evidence type="ECO:0000256" key="12">
    <source>
        <dbReference type="ARBA" id="ARBA00047409"/>
    </source>
</evidence>
<evidence type="ECO:0000256" key="6">
    <source>
        <dbReference type="ARBA" id="ARBA00039132"/>
    </source>
</evidence>
<evidence type="ECO:0000313" key="15">
    <source>
        <dbReference type="EMBL" id="CUS55512.1"/>
    </source>
</evidence>
<reference evidence="15" key="1">
    <citation type="submission" date="2015-10" db="EMBL/GenBank/DDBJ databases">
        <authorList>
            <person name="Gilbert D.G."/>
        </authorList>
    </citation>
    <scope>NUCLEOTIDE SEQUENCE</scope>
</reference>
<dbReference type="InterPro" id="IPR052382">
    <property type="entry name" value="ABHD10_acyl-thioesterase"/>
</dbReference>
<gene>
    <name evidence="15" type="ORF">MGWOODY_Hyp1759</name>
</gene>
<dbReference type="EC" id="3.1.1.93" evidence="6"/>
<dbReference type="PANTHER" id="PTHR16138">
    <property type="entry name" value="MYCOPHENOLIC ACID ACYL-GLUCURONIDE ESTERASE, MITOCHONDRIAL"/>
    <property type="match status" value="1"/>
</dbReference>
<dbReference type="InterPro" id="IPR000073">
    <property type="entry name" value="AB_hydrolase_1"/>
</dbReference>
<dbReference type="InterPro" id="IPR029058">
    <property type="entry name" value="AB_hydrolase_fold"/>
</dbReference>
<comment type="function">
    <text evidence="11">Acts as an acyl-protein thioesterase that hydrolyzes fatty acids from acylated residues in proteins. Regulates the mitochondrial S-depalmitoylation of the nucleophilic active site residue of peroxiredoxin-5/PRDX5, a key antioxidant protein, therefore modulating mitochondrial antioxidant ability. Also catalyzes the deglucuronidation of mycophenolic acid acyl-glucuronide, an active metabolite of the immunosuppressant drug mycophenolate.</text>
</comment>
<evidence type="ECO:0000256" key="13">
    <source>
        <dbReference type="ARBA" id="ARBA00047972"/>
    </source>
</evidence>
<sequence length="252" mass="27705">MTTTYFTSPEGRRLAYRASAPTHSPLTYVWLSGFKSDMSGTKVTELEAWATEAGHGFLAFDYSGHGLSDGAFEDGTISAWREDALAAIDAHSTGPIVLVGSSMGGWMALLAALARPDRVAGLVLIAPAPDFTEKLMWPEFSAEAQSEIMEQGFTQRPSDYDEPYTITRALIEDGQTWQILDAPIKLDIPVRILQGMQDADVPWKHAERLVDTITSEDLIFTLIKDGDHRLSREQDIARLKTTCAEIATATRP</sequence>
<accession>A0A170PST7</accession>
<evidence type="ECO:0000256" key="8">
    <source>
        <dbReference type="ARBA" id="ARBA00041520"/>
    </source>
</evidence>
<comment type="catalytic activity">
    <reaction evidence="12">
        <text>S-hexadecanoyl-L-cysteinyl-[protein] + H2O = L-cysteinyl-[protein] + hexadecanoate + H(+)</text>
        <dbReference type="Rhea" id="RHEA:19233"/>
        <dbReference type="Rhea" id="RHEA-COMP:10131"/>
        <dbReference type="Rhea" id="RHEA-COMP:11032"/>
        <dbReference type="ChEBI" id="CHEBI:7896"/>
        <dbReference type="ChEBI" id="CHEBI:15377"/>
        <dbReference type="ChEBI" id="CHEBI:15378"/>
        <dbReference type="ChEBI" id="CHEBI:29950"/>
        <dbReference type="ChEBI" id="CHEBI:74151"/>
        <dbReference type="EC" id="3.1.2.22"/>
    </reaction>
    <physiologicalReaction direction="left-to-right" evidence="12">
        <dbReference type="Rhea" id="RHEA:19234"/>
    </physiologicalReaction>
</comment>
<dbReference type="GO" id="GO:0008474">
    <property type="term" value="F:palmitoyl-(protein) hydrolase activity"/>
    <property type="evidence" value="ECO:0007669"/>
    <property type="project" value="UniProtKB-EC"/>
</dbReference>
<evidence type="ECO:0000256" key="5">
    <source>
        <dbReference type="ARBA" id="ARBA00023128"/>
    </source>
</evidence>
<dbReference type="AlphaFoldDB" id="A0A170PST7"/>
<feature type="domain" description="AB hydrolase-1" evidence="14">
    <location>
        <begin position="46"/>
        <end position="230"/>
    </location>
</feature>
<evidence type="ECO:0000256" key="9">
    <source>
        <dbReference type="ARBA" id="ARBA00042645"/>
    </source>
</evidence>
<evidence type="ECO:0000256" key="7">
    <source>
        <dbReference type="ARBA" id="ARBA00039314"/>
    </source>
</evidence>
<evidence type="ECO:0000256" key="1">
    <source>
        <dbReference type="ARBA" id="ARBA00004173"/>
    </source>
</evidence>
<dbReference type="SUPFAM" id="SSF53474">
    <property type="entry name" value="alpha/beta-Hydrolases"/>
    <property type="match status" value="1"/>
</dbReference>
<dbReference type="EMBL" id="CZQD01000001">
    <property type="protein sequence ID" value="CUS55512.1"/>
    <property type="molecule type" value="Genomic_DNA"/>
</dbReference>
<dbReference type="EC" id="3.1.2.22" evidence="2"/>
<evidence type="ECO:0000256" key="4">
    <source>
        <dbReference type="ARBA" id="ARBA00022946"/>
    </source>
</evidence>
<evidence type="ECO:0000256" key="10">
    <source>
        <dbReference type="ARBA" id="ARBA00042704"/>
    </source>
</evidence>
<evidence type="ECO:0000256" key="2">
    <source>
        <dbReference type="ARBA" id="ARBA00012423"/>
    </source>
</evidence>
<evidence type="ECO:0000259" key="14">
    <source>
        <dbReference type="Pfam" id="PF12697"/>
    </source>
</evidence>
<proteinExistence type="predicted"/>
<dbReference type="PRINTS" id="PR00111">
    <property type="entry name" value="ABHYDROLASE"/>
</dbReference>
<keyword evidence="5" id="KW-0496">Mitochondrion</keyword>
<comment type="catalytic activity">
    <reaction evidence="13">
        <text>mycophenolic acid O-acyl-beta-D-glucuronide + H2O = mycophenolate + D-glucuronate + H(+)</text>
        <dbReference type="Rhea" id="RHEA:34179"/>
        <dbReference type="ChEBI" id="CHEBI:15377"/>
        <dbReference type="ChEBI" id="CHEBI:15378"/>
        <dbReference type="ChEBI" id="CHEBI:58720"/>
        <dbReference type="ChEBI" id="CHEBI:62932"/>
        <dbReference type="ChEBI" id="CHEBI:66982"/>
        <dbReference type="EC" id="3.1.1.93"/>
    </reaction>
    <physiologicalReaction direction="left-to-right" evidence="13">
        <dbReference type="Rhea" id="RHEA:34180"/>
    </physiologicalReaction>
</comment>
<dbReference type="PANTHER" id="PTHR16138:SF7">
    <property type="entry name" value="PALMITOYL-PROTEIN THIOESTERASE ABHD10, MITOCHONDRIAL"/>
    <property type="match status" value="1"/>
</dbReference>
<evidence type="ECO:0000256" key="11">
    <source>
        <dbReference type="ARBA" id="ARBA00046047"/>
    </source>
</evidence>